<dbReference type="AlphaFoldDB" id="A0A0F9SYQ0"/>
<comment type="caution">
    <text evidence="1">The sequence shown here is derived from an EMBL/GenBank/DDBJ whole genome shotgun (WGS) entry which is preliminary data.</text>
</comment>
<organism evidence="1">
    <name type="scientific">marine sediment metagenome</name>
    <dbReference type="NCBI Taxonomy" id="412755"/>
    <lineage>
        <taxon>unclassified sequences</taxon>
        <taxon>metagenomes</taxon>
        <taxon>ecological metagenomes</taxon>
    </lineage>
</organism>
<reference evidence="1" key="1">
    <citation type="journal article" date="2015" name="Nature">
        <title>Complex archaea that bridge the gap between prokaryotes and eukaryotes.</title>
        <authorList>
            <person name="Spang A."/>
            <person name="Saw J.H."/>
            <person name="Jorgensen S.L."/>
            <person name="Zaremba-Niedzwiedzka K."/>
            <person name="Martijn J."/>
            <person name="Lind A.E."/>
            <person name="van Eijk R."/>
            <person name="Schleper C."/>
            <person name="Guy L."/>
            <person name="Ettema T.J."/>
        </authorList>
    </citation>
    <scope>NUCLEOTIDE SEQUENCE</scope>
</reference>
<evidence type="ECO:0000313" key="1">
    <source>
        <dbReference type="EMBL" id="KKN72079.1"/>
    </source>
</evidence>
<name>A0A0F9SYQ0_9ZZZZ</name>
<sequence>MSRLKTPKGRGFTEIGPGDFQRRVIGKLGPCVDVIRDIYTKIGARTYATKMVKTRWSEGARGDGVEEVIEEKVILPTPKITSLVNLDALVTGVGVNEMGGVKLSQISMCFTEDELAGRQSDGSALPTDQNFFYEIEFFSNGARILRRFTVDGVPSLEPLKFQWTVNLKRADEDRTRRGVPRG</sequence>
<protein>
    <submittedName>
        <fullName evidence="1">Uncharacterized protein</fullName>
    </submittedName>
</protein>
<accession>A0A0F9SYQ0</accession>
<gene>
    <name evidence="1" type="ORF">LCGC14_0414740</name>
</gene>
<proteinExistence type="predicted"/>
<dbReference type="EMBL" id="LAZR01000370">
    <property type="protein sequence ID" value="KKN72079.1"/>
    <property type="molecule type" value="Genomic_DNA"/>
</dbReference>